<dbReference type="PANTHER" id="PTHR40267:SF1">
    <property type="entry name" value="BLR3294 PROTEIN"/>
    <property type="match status" value="1"/>
</dbReference>
<dbReference type="Proteomes" id="UP001230951">
    <property type="component" value="Unassembled WGS sequence"/>
</dbReference>
<sequence length="266" mass="27138">MVEQPHGHRGRHGGDLDAAVAGQIALISRPPGPSSRLGILVPSSNSNAESLTADILAGSPDVGVHYSRFRLPADLDDRIDATVLGDAPSLLSDAELDAIAFHGTSGSWTGLEGDRALAESLTQATGAPATTASLALVAALEALDAGRVAVVFPGPAGIVALIEREYAASGLEVVRSSVPATSMSNPEISRMSSTEIGALMKPAFGSDVDAVVCIGTNLRSAYLAAGFESEFGVPVVDSATATLWHLLRLAGTARPIPGWGALLARA</sequence>
<dbReference type="GO" id="GO:0050076">
    <property type="term" value="F:maleate isomerase activity"/>
    <property type="evidence" value="ECO:0007669"/>
    <property type="project" value="UniProtKB-EC"/>
</dbReference>
<dbReference type="EMBL" id="JAUSTF010000014">
    <property type="protein sequence ID" value="MDQ0182647.1"/>
    <property type="molecule type" value="Genomic_DNA"/>
</dbReference>
<accession>A0ABT9XAT0</accession>
<organism evidence="1 2">
    <name type="scientific">Arthrobacter bambusae</name>
    <dbReference type="NCBI Taxonomy" id="1338426"/>
    <lineage>
        <taxon>Bacteria</taxon>
        <taxon>Bacillati</taxon>
        <taxon>Actinomycetota</taxon>
        <taxon>Actinomycetes</taxon>
        <taxon>Micrococcales</taxon>
        <taxon>Micrococcaceae</taxon>
        <taxon>Arthrobacter</taxon>
    </lineage>
</organism>
<reference evidence="1 2" key="1">
    <citation type="submission" date="2023-07" db="EMBL/GenBank/DDBJ databases">
        <title>Sorghum-associated microbial communities from plants grown in Nebraska, USA.</title>
        <authorList>
            <person name="Schachtman D."/>
        </authorList>
    </citation>
    <scope>NUCLEOTIDE SEQUENCE [LARGE SCALE GENOMIC DNA]</scope>
    <source>
        <strain evidence="1 2">DS1016</strain>
    </source>
</reference>
<dbReference type="InterPro" id="IPR026286">
    <property type="entry name" value="MaiA/AMDase"/>
</dbReference>
<dbReference type="Pfam" id="PF17645">
    <property type="entry name" value="Amdase"/>
    <property type="match status" value="1"/>
</dbReference>
<dbReference type="InterPro" id="IPR053714">
    <property type="entry name" value="Iso_Racemase_Enz_sf"/>
</dbReference>
<dbReference type="PIRSF" id="PIRSF015736">
    <property type="entry name" value="MI"/>
    <property type="match status" value="1"/>
</dbReference>
<gene>
    <name evidence="1" type="ORF">J2S93_004103</name>
</gene>
<keyword evidence="1" id="KW-0413">Isomerase</keyword>
<keyword evidence="2" id="KW-1185">Reference proteome</keyword>
<dbReference type="Gene3D" id="3.40.50.12500">
    <property type="match status" value="1"/>
</dbReference>
<name>A0ABT9XAT0_9MICC</name>
<dbReference type="PANTHER" id="PTHR40267">
    <property type="entry name" value="BLR3294 PROTEIN"/>
    <property type="match status" value="1"/>
</dbReference>
<proteinExistence type="predicted"/>
<protein>
    <submittedName>
        <fullName evidence="1">Maleate isomerase</fullName>
        <ecNumber evidence="1">5.2.1.1</ecNumber>
    </submittedName>
</protein>
<evidence type="ECO:0000313" key="1">
    <source>
        <dbReference type="EMBL" id="MDQ0182647.1"/>
    </source>
</evidence>
<comment type="caution">
    <text evidence="1">The sequence shown here is derived from an EMBL/GenBank/DDBJ whole genome shotgun (WGS) entry which is preliminary data.</text>
</comment>
<evidence type="ECO:0000313" key="2">
    <source>
        <dbReference type="Proteomes" id="UP001230951"/>
    </source>
</evidence>
<dbReference type="EC" id="5.2.1.1" evidence="1"/>